<dbReference type="AlphaFoldDB" id="A0A1F5X6R3"/>
<comment type="caution">
    <text evidence="1">The sequence shown here is derived from an EMBL/GenBank/DDBJ whole genome shotgun (WGS) entry which is preliminary data.</text>
</comment>
<evidence type="ECO:0000313" key="1">
    <source>
        <dbReference type="EMBL" id="OGF83251.1"/>
    </source>
</evidence>
<dbReference type="Proteomes" id="UP000178046">
    <property type="component" value="Unassembled WGS sequence"/>
</dbReference>
<accession>A0A1F5X6R3</accession>
<sequence length="76" mass="9004">MLRKIFFDVATDLLKFCIFLTGPWRRAKFYTTWNFYQQDVVYRERLTALGFKFAVSAFLDSKANQNYCLSGVTSFH</sequence>
<reference evidence="1 2" key="1">
    <citation type="journal article" date="2016" name="Nat. Commun.">
        <title>Thousands of microbial genomes shed light on interconnected biogeochemical processes in an aquifer system.</title>
        <authorList>
            <person name="Anantharaman K."/>
            <person name="Brown C.T."/>
            <person name="Hug L.A."/>
            <person name="Sharon I."/>
            <person name="Castelle C.J."/>
            <person name="Probst A.J."/>
            <person name="Thomas B.C."/>
            <person name="Singh A."/>
            <person name="Wilkins M.J."/>
            <person name="Karaoz U."/>
            <person name="Brodie E.L."/>
            <person name="Williams K.H."/>
            <person name="Hubbard S.S."/>
            <person name="Banfield J.F."/>
        </authorList>
    </citation>
    <scope>NUCLEOTIDE SEQUENCE [LARGE SCALE GENOMIC DNA]</scope>
</reference>
<protein>
    <submittedName>
        <fullName evidence="1">Uncharacterized protein</fullName>
    </submittedName>
</protein>
<name>A0A1F5X6R3_9BACT</name>
<evidence type="ECO:0000313" key="2">
    <source>
        <dbReference type="Proteomes" id="UP000178046"/>
    </source>
</evidence>
<dbReference type="EMBL" id="MFIA01000004">
    <property type="protein sequence ID" value="OGF83251.1"/>
    <property type="molecule type" value="Genomic_DNA"/>
</dbReference>
<proteinExistence type="predicted"/>
<gene>
    <name evidence="1" type="ORF">A2924_02965</name>
</gene>
<organism evidence="1 2">
    <name type="scientific">Candidatus Giovannonibacteria bacterium RIFCSPLOWO2_01_FULL_44_16</name>
    <dbReference type="NCBI Taxonomy" id="1798348"/>
    <lineage>
        <taxon>Bacteria</taxon>
        <taxon>Candidatus Giovannoniibacteriota</taxon>
    </lineage>
</organism>